<dbReference type="AlphaFoldDB" id="A0A6P1NL02"/>
<accession>A0A6P1NL02</accession>
<dbReference type="SUPFAM" id="SSF52540">
    <property type="entry name" value="P-loop containing nucleoside triphosphate hydrolases"/>
    <property type="match status" value="1"/>
</dbReference>
<sequence>MTEDWTTAEEINAKALRQRFPAIDWATFWNQPAEKDWIIPSVLPAGGQIVIYSPAKMGKSLLALEICAALATGRTVLGHVPKRAYRVTYVDYENDPDDIHARLADMGYGPGDDLSNLEILPYAALMNLDTPAGGQTFLDRMKLHGPEIVVIDTMSRVNQGRENDNDTYNDFYKYTGLGLKRACIALIRLDHSGKDESKGQRGGSAKNSDVDAVWRLSESSPGRTFRLTCEMSRHQVPDKVLTIHRESMPLCHRLAMPDHRTGDAMEARIDAIIDVLDAAGLPDDVGRRIADRTLRDAGSGARPATVTAALRRRQMRLETSGTHPQPELSGTRREHVEP</sequence>
<organism evidence="2 3">
    <name type="scientific">Pseudarthrobacter psychrotolerans</name>
    <dbReference type="NCBI Taxonomy" id="2697569"/>
    <lineage>
        <taxon>Bacteria</taxon>
        <taxon>Bacillati</taxon>
        <taxon>Actinomycetota</taxon>
        <taxon>Actinomycetes</taxon>
        <taxon>Micrococcales</taxon>
        <taxon>Micrococcaceae</taxon>
        <taxon>Pseudarthrobacter</taxon>
    </lineage>
</organism>
<dbReference type="InterPro" id="IPR027417">
    <property type="entry name" value="P-loop_NTPase"/>
</dbReference>
<protein>
    <submittedName>
        <fullName evidence="2">AAA family ATPase</fullName>
    </submittedName>
</protein>
<dbReference type="Proteomes" id="UP000464186">
    <property type="component" value="Chromosome"/>
</dbReference>
<dbReference type="Pfam" id="PF13481">
    <property type="entry name" value="AAA_25"/>
    <property type="match status" value="1"/>
</dbReference>
<dbReference type="Gene3D" id="3.40.50.300">
    <property type="entry name" value="P-loop containing nucleotide triphosphate hydrolases"/>
    <property type="match status" value="1"/>
</dbReference>
<dbReference type="KEGG" id="psey:GU243_08270"/>
<evidence type="ECO:0000313" key="3">
    <source>
        <dbReference type="Proteomes" id="UP000464186"/>
    </source>
</evidence>
<reference evidence="2 3" key="1">
    <citation type="submission" date="2020-01" db="EMBL/GenBank/DDBJ databases">
        <title>Pseudarthrobacter psychrotolerans sp. nov., isolated from antarctic soil.</title>
        <authorList>
            <person name="Shin Y."/>
            <person name="Park W."/>
        </authorList>
    </citation>
    <scope>NUCLEOTIDE SEQUENCE [LARGE SCALE GENOMIC DNA]</scope>
    <source>
        <strain evidence="2 3">YJ56</strain>
    </source>
</reference>
<proteinExistence type="predicted"/>
<dbReference type="EMBL" id="CP047898">
    <property type="protein sequence ID" value="QHK19723.1"/>
    <property type="molecule type" value="Genomic_DNA"/>
</dbReference>
<evidence type="ECO:0000313" key="2">
    <source>
        <dbReference type="EMBL" id="QHK19723.1"/>
    </source>
</evidence>
<feature type="region of interest" description="Disordered" evidence="1">
    <location>
        <begin position="316"/>
        <end position="338"/>
    </location>
</feature>
<keyword evidence="3" id="KW-1185">Reference proteome</keyword>
<gene>
    <name evidence="2" type="ORF">GU243_08270</name>
</gene>
<evidence type="ECO:0000256" key="1">
    <source>
        <dbReference type="SAM" id="MobiDB-lite"/>
    </source>
</evidence>
<name>A0A6P1NL02_9MICC</name>